<dbReference type="Pfam" id="PF03793">
    <property type="entry name" value="PASTA"/>
    <property type="match status" value="1"/>
</dbReference>
<dbReference type="InterPro" id="IPR005543">
    <property type="entry name" value="PASTA_dom"/>
</dbReference>
<organism evidence="4 5">
    <name type="scientific">Dokdonia pacifica</name>
    <dbReference type="NCBI Taxonomy" id="1627892"/>
    <lineage>
        <taxon>Bacteria</taxon>
        <taxon>Pseudomonadati</taxon>
        <taxon>Bacteroidota</taxon>
        <taxon>Flavobacteriia</taxon>
        <taxon>Flavobacteriales</taxon>
        <taxon>Flavobacteriaceae</taxon>
        <taxon>Dokdonia</taxon>
    </lineage>
</organism>
<accession>A0A239BE84</accession>
<proteinExistence type="predicted"/>
<evidence type="ECO:0000313" key="4">
    <source>
        <dbReference type="EMBL" id="SNS06250.1"/>
    </source>
</evidence>
<dbReference type="CDD" id="cd06577">
    <property type="entry name" value="PASTA_pknB"/>
    <property type="match status" value="2"/>
</dbReference>
<evidence type="ECO:0000259" key="3">
    <source>
        <dbReference type="PROSITE" id="PS51178"/>
    </source>
</evidence>
<evidence type="ECO:0000256" key="2">
    <source>
        <dbReference type="SAM" id="Phobius"/>
    </source>
</evidence>
<keyword evidence="2" id="KW-0472">Membrane</keyword>
<protein>
    <submittedName>
        <fullName evidence="4">PASTA domain-containing protein</fullName>
    </submittedName>
</protein>
<keyword evidence="2" id="KW-0812">Transmembrane</keyword>
<sequence length="205" mass="23080">MSIFRFLFSKTFLKQLGLALLILVVFIFIVKWWLGSTTNHDELIAVPDLKGMTLDVVEQELSNADLRPFIMDSANYNPNYPKFSVIEQSPAAGKFVKENRQIYLVLNPSGYRKITIPNVISKTRRQAEPTLISLGFKIGKITFVDYIGENELREMYHKGKRIQPGDKLQKTATIDLVLGNGKGSYRSSVSDNDSDSQNNDTDGGN</sequence>
<dbReference type="OrthoDB" id="9803895at2"/>
<reference evidence="4 5" key="1">
    <citation type="submission" date="2017-06" db="EMBL/GenBank/DDBJ databases">
        <authorList>
            <person name="Kim H.J."/>
            <person name="Triplett B.A."/>
        </authorList>
    </citation>
    <scope>NUCLEOTIDE SEQUENCE [LARGE SCALE GENOMIC DNA]</scope>
    <source>
        <strain evidence="4 5">DSM 25597</strain>
    </source>
</reference>
<evidence type="ECO:0000256" key="1">
    <source>
        <dbReference type="SAM" id="MobiDB-lite"/>
    </source>
</evidence>
<dbReference type="RefSeq" id="WP_089372734.1">
    <property type="nucleotide sequence ID" value="NZ_BMEP01000005.1"/>
</dbReference>
<dbReference type="EMBL" id="FZNY01000006">
    <property type="protein sequence ID" value="SNS06250.1"/>
    <property type="molecule type" value="Genomic_DNA"/>
</dbReference>
<evidence type="ECO:0000313" key="5">
    <source>
        <dbReference type="Proteomes" id="UP000198379"/>
    </source>
</evidence>
<feature type="domain" description="PASTA" evidence="3">
    <location>
        <begin position="35"/>
        <end position="108"/>
    </location>
</feature>
<keyword evidence="2" id="KW-1133">Transmembrane helix</keyword>
<dbReference type="Proteomes" id="UP000198379">
    <property type="component" value="Unassembled WGS sequence"/>
</dbReference>
<dbReference type="PROSITE" id="PS51178">
    <property type="entry name" value="PASTA"/>
    <property type="match status" value="1"/>
</dbReference>
<dbReference type="SMART" id="SM00740">
    <property type="entry name" value="PASTA"/>
    <property type="match status" value="2"/>
</dbReference>
<feature type="compositionally biased region" description="Low complexity" evidence="1">
    <location>
        <begin position="187"/>
        <end position="205"/>
    </location>
</feature>
<dbReference type="AlphaFoldDB" id="A0A239BE84"/>
<keyword evidence="5" id="KW-1185">Reference proteome</keyword>
<dbReference type="Gene3D" id="3.30.10.20">
    <property type="match status" value="2"/>
</dbReference>
<name>A0A239BE84_9FLAO</name>
<feature type="transmembrane region" description="Helical" evidence="2">
    <location>
        <begin position="12"/>
        <end position="34"/>
    </location>
</feature>
<feature type="region of interest" description="Disordered" evidence="1">
    <location>
        <begin position="183"/>
        <end position="205"/>
    </location>
</feature>
<gene>
    <name evidence="4" type="ORF">SAMN06265376_106113</name>
</gene>
<dbReference type="SUPFAM" id="SSF54184">
    <property type="entry name" value="Penicillin-binding protein 2x (pbp-2x), c-terminal domain"/>
    <property type="match status" value="1"/>
</dbReference>